<accession>A0AAT9JGJ7</accession>
<sequence length="258" mass="29257">MTYQEKAHKSRPLLFVLSLLLIGAFAFNDVSASGGFNQNQAGNSNSSSFASSSPLIGIQNSQACMIMLKNHIPNKCITYDQITFLDNTNPLFAGLWIEKPYLHRADARVSNHYKFNMHPFVVMVDPNPDFEIRSKMIIIQSQNFTWINPDEISSNGIRIEHHNRFVSNCSYALVAPDVALINDTVNYLENGCKSTNYNDIFKIVTHLKPFSMNNPFASWHYSNYTRTHSLGGSGFGDCLRHHCVQPTDPYIKSNWNKK</sequence>
<dbReference type="EMBL" id="BK067791">
    <property type="protein sequence ID" value="DBA52158.1"/>
    <property type="molecule type" value="Genomic_DNA"/>
</dbReference>
<protein>
    <submittedName>
        <fullName evidence="2">ORF17</fullName>
    </submittedName>
    <submittedName>
        <fullName evidence="1">ORF44</fullName>
    </submittedName>
</protein>
<name>A0AAT9JGJ7_9VIRU</name>
<evidence type="ECO:0000313" key="1">
    <source>
        <dbReference type="EMBL" id="DBA51743.1"/>
    </source>
</evidence>
<reference evidence="2" key="1">
    <citation type="journal article" date="2024" name="Environ. Microbiol. Rep.">
        <title>Hiding in plain sight: The discovery of complete genomes of 11 hypothetical spindle-shaped viruses that putatively infect mesophilic ammonia-oxidizing archaea.</title>
        <authorList>
            <person name="Ni Y."/>
            <person name="Xu T."/>
            <person name="Yan S."/>
            <person name="Chen L."/>
            <person name="Wang Y."/>
        </authorList>
    </citation>
    <scope>NUCLEOTIDE SEQUENCE</scope>
    <source>
        <strain evidence="2">NTT1</strain>
        <strain evidence="1">NTT2</strain>
    </source>
</reference>
<evidence type="ECO:0000313" key="2">
    <source>
        <dbReference type="EMBL" id="DBA52158.1"/>
    </source>
</evidence>
<dbReference type="EMBL" id="BK067783">
    <property type="protein sequence ID" value="DBA51743.1"/>
    <property type="molecule type" value="Genomic_DNA"/>
</dbReference>
<reference evidence="2" key="2">
    <citation type="submission" date="2024-03" db="EMBL/GenBank/DDBJ databases">
        <authorList>
            <person name="Ni Y."/>
            <person name="Xu T."/>
            <person name="Yan S."/>
            <person name="Chen L."/>
            <person name="Wang Y."/>
        </authorList>
    </citation>
    <scope>NUCLEOTIDE SEQUENCE</scope>
    <source>
        <strain evidence="2">NTT1</strain>
        <strain evidence="1">NTT2</strain>
    </source>
</reference>
<proteinExistence type="predicted"/>
<organism evidence="2">
    <name type="scientific">Nitrosopumilaceae spindle-shaped virus</name>
    <dbReference type="NCBI Taxonomy" id="3065433"/>
    <lineage>
        <taxon>Viruses</taxon>
    </lineage>
</organism>